<dbReference type="SUPFAM" id="SSF53335">
    <property type="entry name" value="S-adenosyl-L-methionine-dependent methyltransferases"/>
    <property type="match status" value="1"/>
</dbReference>
<organism evidence="1">
    <name type="scientific">Thermodesulfobacterium geofontis</name>
    <dbReference type="NCBI Taxonomy" id="1295609"/>
    <lineage>
        <taxon>Bacteria</taxon>
        <taxon>Pseudomonadati</taxon>
        <taxon>Thermodesulfobacteriota</taxon>
        <taxon>Thermodesulfobacteria</taxon>
        <taxon>Thermodesulfobacteriales</taxon>
        <taxon>Thermodesulfobacteriaceae</taxon>
        <taxon>Thermodesulfobacterium</taxon>
    </lineage>
</organism>
<accession>A0A7C4JSS7</accession>
<dbReference type="CDD" id="cd02440">
    <property type="entry name" value="AdoMet_MTases"/>
    <property type="match status" value="1"/>
</dbReference>
<protein>
    <submittedName>
        <fullName evidence="1">Class I SAM-dependent methyltransferase</fullName>
    </submittedName>
</protein>
<dbReference type="PANTHER" id="PTHR43861:SF6">
    <property type="entry name" value="METHYLTRANSFERASE TYPE 11"/>
    <property type="match status" value="1"/>
</dbReference>
<keyword evidence="1" id="KW-0489">Methyltransferase</keyword>
<keyword evidence="1" id="KW-0808">Transferase</keyword>
<reference evidence="1" key="1">
    <citation type="journal article" date="2020" name="mSystems">
        <title>Genome- and Community-Level Interaction Insights into Carbon Utilization and Element Cycling Functions of Hydrothermarchaeota in Hydrothermal Sediment.</title>
        <authorList>
            <person name="Zhou Z."/>
            <person name="Liu Y."/>
            <person name="Xu W."/>
            <person name="Pan J."/>
            <person name="Luo Z.H."/>
            <person name="Li M."/>
        </authorList>
    </citation>
    <scope>NUCLEOTIDE SEQUENCE [LARGE SCALE GENOMIC DNA]</scope>
    <source>
        <strain evidence="1">SpSt-6</strain>
    </source>
</reference>
<comment type="caution">
    <text evidence="1">The sequence shown here is derived from an EMBL/GenBank/DDBJ whole genome shotgun (WGS) entry which is preliminary data.</text>
</comment>
<dbReference type="AlphaFoldDB" id="A0A7C4JSS7"/>
<evidence type="ECO:0000313" key="1">
    <source>
        <dbReference type="EMBL" id="HGQ86176.1"/>
    </source>
</evidence>
<name>A0A7C4JSS7_9BACT</name>
<proteinExistence type="predicted"/>
<dbReference type="PANTHER" id="PTHR43861">
    <property type="entry name" value="TRANS-ACONITATE 2-METHYLTRANSFERASE-RELATED"/>
    <property type="match status" value="1"/>
</dbReference>
<dbReference type="InterPro" id="IPR029063">
    <property type="entry name" value="SAM-dependent_MTases_sf"/>
</dbReference>
<sequence length="339" mass="40335">MYHKTKCPICETEIEKQGFKEIYVSPYNNQEYKRYECLTCDVHWWEPLKIIPGFYENEVFEDYIAFHEVVGTRLNENHKAFFKYFPSNVRGRLLDVGCGDGRFIKHAKETGFEVWGIDFDRKSVENVKRNLGLDTVFAMSLEEFYQYAKEKGLKFDVITFFEVLEHQDKSKEFLQMVKELLKDGGYIAGSVPNRESKFIEDQRKIYRKYYRIDFDHPSHHFLRFSKFALKKALSLYKFKNIKVYELDFTIEDVFFQIEKKFLGNLDKFKNKFKGVVLRNERKAKYFTVEEIAEVTPNKIGAYSLKILKFIKNLILLLFTLPYLGKLSKNGLNLYFEATL</sequence>
<dbReference type="EMBL" id="DSZN01000112">
    <property type="protein sequence ID" value="HGQ86176.1"/>
    <property type="molecule type" value="Genomic_DNA"/>
</dbReference>
<gene>
    <name evidence="1" type="ORF">ENT66_07810</name>
</gene>
<dbReference type="GO" id="GO:0032259">
    <property type="term" value="P:methylation"/>
    <property type="evidence" value="ECO:0007669"/>
    <property type="project" value="UniProtKB-KW"/>
</dbReference>
<dbReference type="Pfam" id="PF13489">
    <property type="entry name" value="Methyltransf_23"/>
    <property type="match status" value="1"/>
</dbReference>
<dbReference type="GO" id="GO:0008168">
    <property type="term" value="F:methyltransferase activity"/>
    <property type="evidence" value="ECO:0007669"/>
    <property type="project" value="UniProtKB-KW"/>
</dbReference>
<dbReference type="Gene3D" id="3.40.50.150">
    <property type="entry name" value="Vaccinia Virus protein VP39"/>
    <property type="match status" value="1"/>
</dbReference>